<comment type="caution">
    <text evidence="8">The sequence shown here is derived from an EMBL/GenBank/DDBJ whole genome shotgun (WGS) entry which is preliminary data.</text>
</comment>
<dbReference type="GO" id="GO:0006355">
    <property type="term" value="P:regulation of DNA-templated transcription"/>
    <property type="evidence" value="ECO:0007669"/>
    <property type="project" value="InterPro"/>
</dbReference>
<protein>
    <recommendedName>
        <fullName evidence="7">NAC domain-containing protein</fullName>
    </recommendedName>
</protein>
<keyword evidence="9" id="KW-1185">Reference proteome</keyword>
<name>A0A8K0HC58_9ROSA</name>
<proteinExistence type="predicted"/>
<dbReference type="GO" id="GO:0005634">
    <property type="term" value="C:nucleus"/>
    <property type="evidence" value="ECO:0007669"/>
    <property type="project" value="UniProtKB-SubCell"/>
</dbReference>
<dbReference type="Pfam" id="PF02365">
    <property type="entry name" value="NAM"/>
    <property type="match status" value="1"/>
</dbReference>
<keyword evidence="5" id="KW-0539">Nucleus</keyword>
<organism evidence="8 9">
    <name type="scientific">Rhamnella rubrinervis</name>
    <dbReference type="NCBI Taxonomy" id="2594499"/>
    <lineage>
        <taxon>Eukaryota</taxon>
        <taxon>Viridiplantae</taxon>
        <taxon>Streptophyta</taxon>
        <taxon>Embryophyta</taxon>
        <taxon>Tracheophyta</taxon>
        <taxon>Spermatophyta</taxon>
        <taxon>Magnoliopsida</taxon>
        <taxon>eudicotyledons</taxon>
        <taxon>Gunneridae</taxon>
        <taxon>Pentapetalae</taxon>
        <taxon>rosids</taxon>
        <taxon>fabids</taxon>
        <taxon>Rosales</taxon>
        <taxon>Rhamnaceae</taxon>
        <taxon>rhamnoid group</taxon>
        <taxon>Rhamneae</taxon>
        <taxon>Rhamnella</taxon>
    </lineage>
</organism>
<dbReference type="FunFam" id="2.170.150.80:FF:000002">
    <property type="entry name" value="Nac domain-containing protein 86"/>
    <property type="match status" value="1"/>
</dbReference>
<evidence type="ECO:0000313" key="8">
    <source>
        <dbReference type="EMBL" id="KAF3449469.1"/>
    </source>
</evidence>
<feature type="compositionally biased region" description="Basic and acidic residues" evidence="6">
    <location>
        <begin position="164"/>
        <end position="173"/>
    </location>
</feature>
<evidence type="ECO:0000256" key="5">
    <source>
        <dbReference type="ARBA" id="ARBA00023242"/>
    </source>
</evidence>
<dbReference type="InterPro" id="IPR003441">
    <property type="entry name" value="NAC-dom"/>
</dbReference>
<dbReference type="GO" id="GO:0003677">
    <property type="term" value="F:DNA binding"/>
    <property type="evidence" value="ECO:0007669"/>
    <property type="project" value="UniProtKB-KW"/>
</dbReference>
<sequence>MGGASLPPGFRFHPTDEELVGYYLHRKVQGLEIELEVIPVIDLYKFDPWELPEKSFLPKRDMEWFFFCPRDRKYPNGSRTNRATKAGYWKATGKDRKVVCRSDAVNGYRKTLVFYKGRAPLGDRTDWVMHEYRLSDDFSQGSQSFQQGAFALCRVVKKNEHIQKNDFHGEPKGKMVGSSSSTGDLTSTRISSEPLNISGDVSSHASYQHNESNYSSPITSPHQVTQGAETETNPASFWVSPDYILDSSKDYPQLQETMSQYFPQYEVPSSATPWQSYEHTEMSSSSSYSNFAGEAELAEDLSRIGCISPYSGHSNYMDFYGNEDMQYDGYSQTSSFGYPKLF</sequence>
<dbReference type="PROSITE" id="PS51005">
    <property type="entry name" value="NAC"/>
    <property type="match status" value="1"/>
</dbReference>
<dbReference type="PANTHER" id="PTHR31744:SF208">
    <property type="entry name" value="(WILD MALAYSIAN BANANA) HYPOTHETICAL PROTEIN"/>
    <property type="match status" value="1"/>
</dbReference>
<keyword evidence="3" id="KW-0238">DNA-binding</keyword>
<evidence type="ECO:0000256" key="4">
    <source>
        <dbReference type="ARBA" id="ARBA00023163"/>
    </source>
</evidence>
<dbReference type="EMBL" id="VOIH02000004">
    <property type="protein sequence ID" value="KAF3449469.1"/>
    <property type="molecule type" value="Genomic_DNA"/>
</dbReference>
<accession>A0A8K0HC58</accession>
<evidence type="ECO:0000256" key="6">
    <source>
        <dbReference type="SAM" id="MobiDB-lite"/>
    </source>
</evidence>
<feature type="compositionally biased region" description="Polar residues" evidence="6">
    <location>
        <begin position="189"/>
        <end position="232"/>
    </location>
</feature>
<dbReference type="Proteomes" id="UP000796880">
    <property type="component" value="Unassembled WGS sequence"/>
</dbReference>
<feature type="domain" description="NAC" evidence="7">
    <location>
        <begin position="6"/>
        <end position="158"/>
    </location>
</feature>
<dbReference type="OrthoDB" id="1931139at2759"/>
<dbReference type="AlphaFoldDB" id="A0A8K0HC58"/>
<evidence type="ECO:0000313" key="9">
    <source>
        <dbReference type="Proteomes" id="UP000796880"/>
    </source>
</evidence>
<reference evidence="8" key="1">
    <citation type="submission" date="2020-03" db="EMBL/GenBank/DDBJ databases">
        <title>A high-quality chromosome-level genome assembly of a woody plant with both climbing and erect habits, Rhamnella rubrinervis.</title>
        <authorList>
            <person name="Lu Z."/>
            <person name="Yang Y."/>
            <person name="Zhu X."/>
            <person name="Sun Y."/>
        </authorList>
    </citation>
    <scope>NUCLEOTIDE SEQUENCE</scope>
    <source>
        <strain evidence="8">BYM</strain>
        <tissue evidence="8">Leaf</tissue>
    </source>
</reference>
<evidence type="ECO:0000259" key="7">
    <source>
        <dbReference type="PROSITE" id="PS51005"/>
    </source>
</evidence>
<evidence type="ECO:0000256" key="2">
    <source>
        <dbReference type="ARBA" id="ARBA00023015"/>
    </source>
</evidence>
<keyword evidence="4" id="KW-0804">Transcription</keyword>
<gene>
    <name evidence="8" type="ORF">FNV43_RR10197</name>
</gene>
<keyword evidence="2" id="KW-0805">Transcription regulation</keyword>
<feature type="compositionally biased region" description="Low complexity" evidence="6">
    <location>
        <begin position="177"/>
        <end position="188"/>
    </location>
</feature>
<comment type="subcellular location">
    <subcellularLocation>
        <location evidence="1">Nucleus</location>
    </subcellularLocation>
</comment>
<evidence type="ECO:0000256" key="3">
    <source>
        <dbReference type="ARBA" id="ARBA00023125"/>
    </source>
</evidence>
<evidence type="ECO:0000256" key="1">
    <source>
        <dbReference type="ARBA" id="ARBA00004123"/>
    </source>
</evidence>
<dbReference type="Gene3D" id="2.170.150.80">
    <property type="entry name" value="NAC domain"/>
    <property type="match status" value="1"/>
</dbReference>
<feature type="region of interest" description="Disordered" evidence="6">
    <location>
        <begin position="164"/>
        <end position="232"/>
    </location>
</feature>
<dbReference type="InterPro" id="IPR036093">
    <property type="entry name" value="NAC_dom_sf"/>
</dbReference>
<dbReference type="PANTHER" id="PTHR31744">
    <property type="entry name" value="PROTEIN CUP-SHAPED COTYLEDON 2-RELATED"/>
    <property type="match status" value="1"/>
</dbReference>
<dbReference type="SUPFAM" id="SSF101941">
    <property type="entry name" value="NAC domain"/>
    <property type="match status" value="1"/>
</dbReference>